<dbReference type="EMBL" id="JFKF01000025">
    <property type="protein sequence ID" value="KDO03575.1"/>
    <property type="molecule type" value="Genomic_DNA"/>
</dbReference>
<evidence type="ECO:0000256" key="6">
    <source>
        <dbReference type="PIRNR" id="PIRNR001123"/>
    </source>
</evidence>
<organism evidence="9 10">
    <name type="scientific">Rickettsia tamurae subsp. buchneri</name>
    <dbReference type="NCBI Taxonomy" id="1462938"/>
    <lineage>
        <taxon>Bacteria</taxon>
        <taxon>Pseudomonadati</taxon>
        <taxon>Pseudomonadota</taxon>
        <taxon>Alphaproteobacteria</taxon>
        <taxon>Rickettsiales</taxon>
        <taxon>Rickettsiaceae</taxon>
        <taxon>Rickettsieae</taxon>
        <taxon>Rickettsia</taxon>
        <taxon>spotted fever group</taxon>
    </lineage>
</organism>
<accession>A0A8E1C0S4</accession>
<reference evidence="9 10" key="1">
    <citation type="submission" date="2014-02" db="EMBL/GenBank/DDBJ databases">
        <title>Draft genome sequence of Rickettsia buchneri sp. nov. ISO7T.</title>
        <authorList>
            <person name="Felsheim R.F."/>
            <person name="Kurtti T.J."/>
            <person name="Munderloh U.G."/>
        </authorList>
    </citation>
    <scope>NUCLEOTIDE SEQUENCE [LARGE SCALE GENOMIC DNA]</scope>
    <source>
        <strain evidence="9 10">ISO7</strain>
    </source>
</reference>
<dbReference type="InterPro" id="IPR023367">
    <property type="entry name" value="Peptidase_M42_dom2"/>
</dbReference>
<dbReference type="EC" id="3.4.11.-" evidence="9"/>
<evidence type="ECO:0000313" key="9">
    <source>
        <dbReference type="EMBL" id="KDO03575.1"/>
    </source>
</evidence>
<protein>
    <submittedName>
        <fullName evidence="9">Aminopeptidase ysdC</fullName>
        <ecNumber evidence="9">3.4.11.-</ecNumber>
    </submittedName>
</protein>
<evidence type="ECO:0000256" key="4">
    <source>
        <dbReference type="ARBA" id="ARBA00022723"/>
    </source>
</evidence>
<dbReference type="Proteomes" id="UP000027161">
    <property type="component" value="Unassembled WGS sequence"/>
</dbReference>
<comment type="cofactor">
    <cofactor evidence="8">
        <name>a divalent metal cation</name>
        <dbReference type="ChEBI" id="CHEBI:60240"/>
    </cofactor>
    <text evidence="8">Binds 2 divalent metal cations per subunit.</text>
</comment>
<feature type="binding site" evidence="8">
    <location>
        <position position="99"/>
    </location>
    <ligand>
        <name>Zn(2+)</name>
        <dbReference type="ChEBI" id="CHEBI:29105"/>
        <label>1</label>
    </ligand>
</feature>
<dbReference type="Gene3D" id="2.40.30.40">
    <property type="entry name" value="Peptidase M42, domain 2"/>
    <property type="match status" value="1"/>
</dbReference>
<dbReference type="Pfam" id="PF05343">
    <property type="entry name" value="Peptidase_M42"/>
    <property type="match status" value="1"/>
</dbReference>
<dbReference type="GO" id="GO:0046872">
    <property type="term" value="F:metal ion binding"/>
    <property type="evidence" value="ECO:0007669"/>
    <property type="project" value="UniProtKB-UniRule"/>
</dbReference>
<evidence type="ECO:0000256" key="2">
    <source>
        <dbReference type="ARBA" id="ARBA00022438"/>
    </source>
</evidence>
<dbReference type="SUPFAM" id="SSF53187">
    <property type="entry name" value="Zn-dependent exopeptidases"/>
    <property type="match status" value="1"/>
</dbReference>
<evidence type="ECO:0000256" key="7">
    <source>
        <dbReference type="PIRSR" id="PIRSR001123-1"/>
    </source>
</evidence>
<dbReference type="InterPro" id="IPR051464">
    <property type="entry name" value="Peptidase_M42_aminopept"/>
</dbReference>
<gene>
    <name evidence="9" type="primary">ysdC</name>
    <name evidence="9" type="ORF">REISMN_01200</name>
</gene>
<dbReference type="AlphaFoldDB" id="A0A8E1C0S4"/>
<dbReference type="InterPro" id="IPR008007">
    <property type="entry name" value="Peptidase_M42"/>
</dbReference>
<dbReference type="CDD" id="cd05656">
    <property type="entry name" value="M42_Frv"/>
    <property type="match status" value="1"/>
</dbReference>
<feature type="binding site" evidence="8">
    <location>
        <position position="358"/>
    </location>
    <ligand>
        <name>Zn(2+)</name>
        <dbReference type="ChEBI" id="CHEBI:29105"/>
        <label>2</label>
    </ligand>
</feature>
<dbReference type="Gene3D" id="3.40.630.10">
    <property type="entry name" value="Zn peptidases"/>
    <property type="match status" value="1"/>
</dbReference>
<proteinExistence type="inferred from homology"/>
<feature type="binding site" evidence="8">
    <location>
        <position position="212"/>
    </location>
    <ligand>
        <name>Zn(2+)</name>
        <dbReference type="ChEBI" id="CHEBI:29105"/>
        <label>2</label>
    </ligand>
</feature>
<keyword evidence="3" id="KW-0645">Protease</keyword>
<evidence type="ECO:0000256" key="1">
    <source>
        <dbReference type="ARBA" id="ARBA00006272"/>
    </source>
</evidence>
<evidence type="ECO:0000256" key="3">
    <source>
        <dbReference type="ARBA" id="ARBA00022670"/>
    </source>
</evidence>
<dbReference type="PANTHER" id="PTHR32481:SF0">
    <property type="entry name" value="AMINOPEPTIDASE YPDE-RELATED"/>
    <property type="match status" value="1"/>
</dbReference>
<keyword evidence="4 8" id="KW-0479">Metal-binding</keyword>
<evidence type="ECO:0000256" key="5">
    <source>
        <dbReference type="ARBA" id="ARBA00022801"/>
    </source>
</evidence>
<dbReference type="GO" id="GO:0004177">
    <property type="term" value="F:aminopeptidase activity"/>
    <property type="evidence" value="ECO:0007669"/>
    <property type="project" value="UniProtKB-UniRule"/>
</dbReference>
<keyword evidence="5 9" id="KW-0378">Hydrolase</keyword>
<dbReference type="PANTHER" id="PTHR32481">
    <property type="entry name" value="AMINOPEPTIDASE"/>
    <property type="match status" value="1"/>
</dbReference>
<dbReference type="SUPFAM" id="SSF101821">
    <property type="entry name" value="Aminopeptidase/glucanase lid domain"/>
    <property type="match status" value="1"/>
</dbReference>
<comment type="caution">
    <text evidence="9">The sequence shown here is derived from an EMBL/GenBank/DDBJ whole genome shotgun (WGS) entry which is preliminary data.</text>
</comment>
<feature type="binding site" evidence="8">
    <location>
        <position position="212"/>
    </location>
    <ligand>
        <name>Zn(2+)</name>
        <dbReference type="ChEBI" id="CHEBI:29105"/>
        <label>1</label>
    </ligand>
</feature>
<dbReference type="GO" id="GO:0006508">
    <property type="term" value="P:proteolysis"/>
    <property type="evidence" value="ECO:0007669"/>
    <property type="project" value="UniProtKB-KW"/>
</dbReference>
<keyword evidence="10" id="KW-1185">Reference proteome</keyword>
<evidence type="ECO:0000313" key="10">
    <source>
        <dbReference type="Proteomes" id="UP000027161"/>
    </source>
</evidence>
<feature type="active site" description="Proton acceptor" evidence="7">
    <location>
        <position position="247"/>
    </location>
</feature>
<feature type="binding site" evidence="8">
    <location>
        <position position="270"/>
    </location>
    <ligand>
        <name>Zn(2+)</name>
        <dbReference type="ChEBI" id="CHEBI:29105"/>
        <label>1</label>
    </ligand>
</feature>
<sequence length="392" mass="44008">MPYKYLNLHINYKKFITLIFVILPLIINPKVSLGDDVEDKLAELCNANGVSGFEKPVRDILKQYWQKYGVNYKIDGLGNLIGKLPNHSDDKPTILIMAHMDEVGFILTKIDDNGFIRANALGGWLDHVIWAKEWVIQVGKQAILAISGIDAPHVLNDFTKTPVADRSMMFLDTGFTKEELLKMGVRPGLPIIPLSKFKILKKQKRYSAKAFDDRAGLAIMLDLMKLLQANKSLLDKINLVFAATVQEELGMRGSKAVYESLKPDLVINIEAGIAKDYPDQFTKDNEPKLGYGPSIFIYDGSMMPNQNLVKTIIDVAKKNNIPFQLEMENSYGQDASCLQSSGQGMPAVNIGIPVRYVHSHTGILDRDDYDNTLKLLKEVLFVLDRELIQQLP</sequence>
<dbReference type="RefSeq" id="WP_152540687.1">
    <property type="nucleotide sequence ID" value="NZ_CP113531.1"/>
</dbReference>
<keyword evidence="2 9" id="KW-0031">Aminopeptidase</keyword>
<name>A0A8E1C0S4_9RICK</name>
<evidence type="ECO:0000256" key="8">
    <source>
        <dbReference type="PIRSR" id="PIRSR001123-2"/>
    </source>
</evidence>
<feature type="binding site" evidence="8">
    <location>
        <position position="248"/>
    </location>
    <ligand>
        <name>Zn(2+)</name>
        <dbReference type="ChEBI" id="CHEBI:29105"/>
        <label>2</label>
    </ligand>
</feature>
<dbReference type="PIRSF" id="PIRSF001123">
    <property type="entry name" value="PepA_GA"/>
    <property type="match status" value="1"/>
</dbReference>
<comment type="similarity">
    <text evidence="1 6">Belongs to the peptidase M42 family.</text>
</comment>